<evidence type="ECO:0000256" key="7">
    <source>
        <dbReference type="ARBA" id="ARBA00023004"/>
    </source>
</evidence>
<reference evidence="11 12" key="1">
    <citation type="submission" date="2016-10" db="EMBL/GenBank/DDBJ databases">
        <authorList>
            <person name="de Groot N.N."/>
        </authorList>
    </citation>
    <scope>NUCLEOTIDE SEQUENCE [LARGE SCALE GENOMIC DNA]</scope>
    <source>
        <strain evidence="11 12">DSM 22274</strain>
    </source>
</reference>
<dbReference type="PANTHER" id="PTHR42771">
    <property type="entry name" value="IRON(3+)-HYDROXAMATE IMPORT ATP-BINDING PROTEIN FHUC"/>
    <property type="match status" value="1"/>
</dbReference>
<comment type="subcellular location">
    <subcellularLocation>
        <location evidence="1">Cell membrane</location>
        <topology evidence="1">Peripheral membrane protein</topology>
    </subcellularLocation>
</comment>
<keyword evidence="7" id="KW-0408">Iron</keyword>
<protein>
    <submittedName>
        <fullName evidence="11">Iron complex transport system ATP-binding protein</fullName>
    </submittedName>
</protein>
<proteinExistence type="predicted"/>
<evidence type="ECO:0000256" key="6">
    <source>
        <dbReference type="ARBA" id="ARBA00022840"/>
    </source>
</evidence>
<evidence type="ECO:0000256" key="9">
    <source>
        <dbReference type="ARBA" id="ARBA00023136"/>
    </source>
</evidence>
<dbReference type="GO" id="GO:0005524">
    <property type="term" value="F:ATP binding"/>
    <property type="evidence" value="ECO:0007669"/>
    <property type="project" value="UniProtKB-KW"/>
</dbReference>
<dbReference type="InterPro" id="IPR003439">
    <property type="entry name" value="ABC_transporter-like_ATP-bd"/>
</dbReference>
<keyword evidence="4" id="KW-0410">Iron transport</keyword>
<evidence type="ECO:0000313" key="11">
    <source>
        <dbReference type="EMBL" id="SEF02242.1"/>
    </source>
</evidence>
<keyword evidence="9" id="KW-0472">Membrane</keyword>
<dbReference type="Pfam" id="PF00005">
    <property type="entry name" value="ABC_tran"/>
    <property type="match status" value="1"/>
</dbReference>
<dbReference type="PROSITE" id="PS50893">
    <property type="entry name" value="ABC_TRANSPORTER_2"/>
    <property type="match status" value="1"/>
</dbReference>
<dbReference type="InterPro" id="IPR051535">
    <property type="entry name" value="Siderophore_ABC-ATPase"/>
</dbReference>
<dbReference type="SUPFAM" id="SSF52540">
    <property type="entry name" value="P-loop containing nucleoside triphosphate hydrolases"/>
    <property type="match status" value="1"/>
</dbReference>
<dbReference type="AlphaFoldDB" id="A0A1H5NKS3"/>
<dbReference type="SMART" id="SM00382">
    <property type="entry name" value="AAA"/>
    <property type="match status" value="1"/>
</dbReference>
<dbReference type="GO" id="GO:0016887">
    <property type="term" value="F:ATP hydrolysis activity"/>
    <property type="evidence" value="ECO:0007669"/>
    <property type="project" value="InterPro"/>
</dbReference>
<dbReference type="Gene3D" id="3.40.50.300">
    <property type="entry name" value="P-loop containing nucleotide triphosphate hydrolases"/>
    <property type="match status" value="1"/>
</dbReference>
<evidence type="ECO:0000256" key="4">
    <source>
        <dbReference type="ARBA" id="ARBA00022496"/>
    </source>
</evidence>
<dbReference type="PANTHER" id="PTHR42771:SF3">
    <property type="entry name" value="PETROBACTIN IMPORT ATP-BINDING PROTEIN YCLP"/>
    <property type="match status" value="1"/>
</dbReference>
<keyword evidence="3" id="KW-1003">Cell membrane</keyword>
<evidence type="ECO:0000256" key="5">
    <source>
        <dbReference type="ARBA" id="ARBA00022741"/>
    </source>
</evidence>
<evidence type="ECO:0000256" key="1">
    <source>
        <dbReference type="ARBA" id="ARBA00004202"/>
    </source>
</evidence>
<dbReference type="RefSeq" id="WP_074712888.1">
    <property type="nucleotide sequence ID" value="NZ_FNTV01000001.1"/>
</dbReference>
<evidence type="ECO:0000256" key="2">
    <source>
        <dbReference type="ARBA" id="ARBA00022448"/>
    </source>
</evidence>
<feature type="domain" description="ABC transporter" evidence="10">
    <location>
        <begin position="2"/>
        <end position="236"/>
    </location>
</feature>
<dbReference type="FunFam" id="3.40.50.300:FF:000134">
    <property type="entry name" value="Iron-enterobactin ABC transporter ATP-binding protein"/>
    <property type="match status" value="1"/>
</dbReference>
<dbReference type="GO" id="GO:0005886">
    <property type="term" value="C:plasma membrane"/>
    <property type="evidence" value="ECO:0007669"/>
    <property type="project" value="UniProtKB-SubCell"/>
</dbReference>
<evidence type="ECO:0000259" key="10">
    <source>
        <dbReference type="PROSITE" id="PS50893"/>
    </source>
</evidence>
<name>A0A1H5NKS3_9MICC</name>
<keyword evidence="8" id="KW-0406">Ion transport</keyword>
<dbReference type="InterPro" id="IPR003593">
    <property type="entry name" value="AAA+_ATPase"/>
</dbReference>
<evidence type="ECO:0000313" key="12">
    <source>
        <dbReference type="Proteomes" id="UP000182725"/>
    </source>
</evidence>
<accession>A0A1H5NKS3</accession>
<keyword evidence="2" id="KW-0813">Transport</keyword>
<dbReference type="InterPro" id="IPR027417">
    <property type="entry name" value="P-loop_NTPase"/>
</dbReference>
<keyword evidence="6 11" id="KW-0067">ATP-binding</keyword>
<dbReference type="GO" id="GO:0006826">
    <property type="term" value="P:iron ion transport"/>
    <property type="evidence" value="ECO:0007669"/>
    <property type="project" value="UniProtKB-KW"/>
</dbReference>
<organism evidence="11 12">
    <name type="scientific">Arthrobacter alpinus</name>
    <dbReference type="NCBI Taxonomy" id="656366"/>
    <lineage>
        <taxon>Bacteria</taxon>
        <taxon>Bacillati</taxon>
        <taxon>Actinomycetota</taxon>
        <taxon>Actinomycetes</taxon>
        <taxon>Micrococcales</taxon>
        <taxon>Micrococcaceae</taxon>
        <taxon>Arthrobacter</taxon>
    </lineage>
</organism>
<evidence type="ECO:0000256" key="3">
    <source>
        <dbReference type="ARBA" id="ARBA00022475"/>
    </source>
</evidence>
<dbReference type="CDD" id="cd03214">
    <property type="entry name" value="ABC_Iron-Siderophores_B12_Hemin"/>
    <property type="match status" value="1"/>
</dbReference>
<dbReference type="Proteomes" id="UP000182725">
    <property type="component" value="Unassembled WGS sequence"/>
</dbReference>
<keyword evidence="5" id="KW-0547">Nucleotide-binding</keyword>
<gene>
    <name evidence="11" type="ORF">SAMN04489740_3806</name>
</gene>
<sequence length="251" mass="27316">MITLTDVSKSYSSEVAIGPVTLQIPAGGITALVGPNGAGKSTLLTMIGRLLGLDAGVIEVAGYDVSSTSSKDLAKIVAILRQENHFVARLTVRQLVGFGRFPHTKGRLTAADEEVISRSIDFLNLHELENRYLDQLSGGQRQRAYVAMVLAQDTDYVLLDEPLNNLDMKHSAQMMQLLHKAARELGRTIVIVLHDINFAGHYADHICAVKDGKVIEFGTPEEIMTDEVLSSVFDTPVTVIDGPRGPLAVYY</sequence>
<evidence type="ECO:0000256" key="8">
    <source>
        <dbReference type="ARBA" id="ARBA00023065"/>
    </source>
</evidence>
<dbReference type="EMBL" id="FNTV01000001">
    <property type="protein sequence ID" value="SEF02242.1"/>
    <property type="molecule type" value="Genomic_DNA"/>
</dbReference>